<dbReference type="HOGENOM" id="CLU_1500731_0_0_7"/>
<dbReference type="AlphaFoldDB" id="S2LB82"/>
<dbReference type="Proteomes" id="UP000006034">
    <property type="component" value="Unassembled WGS sequence"/>
</dbReference>
<evidence type="ECO:0000313" key="3">
    <source>
        <dbReference type="Proteomes" id="UP000006034"/>
    </source>
</evidence>
<protein>
    <submittedName>
        <fullName evidence="2">Uncharacterized protein</fullName>
    </submittedName>
</protein>
<keyword evidence="3" id="KW-1185">Reference proteome</keyword>
<comment type="caution">
    <text evidence="2">The sequence shown here is derived from an EMBL/GenBank/DDBJ whole genome shotgun (WGS) entry which is preliminary data.</text>
</comment>
<feature type="compositionally biased region" description="Pro residues" evidence="1">
    <location>
        <begin position="144"/>
        <end position="164"/>
    </location>
</feature>
<organism evidence="2 3">
    <name type="scientific">Bilophila wadsworthia (strain 3_1_6)</name>
    <dbReference type="NCBI Taxonomy" id="563192"/>
    <lineage>
        <taxon>Bacteria</taxon>
        <taxon>Pseudomonadati</taxon>
        <taxon>Thermodesulfobacteriota</taxon>
        <taxon>Desulfovibrionia</taxon>
        <taxon>Desulfovibrionales</taxon>
        <taxon>Desulfovibrionaceae</taxon>
        <taxon>Bilophila</taxon>
    </lineage>
</organism>
<dbReference type="STRING" id="563192.HMPREF0179_05279"/>
<sequence>MPDIGDVYYLSNAIFFGFDGNPLGITGPPDHYFVVYDIVGEICFAKELTSNSTCWHELSVAYKPITAPPDFFSTKSYYNNIHEDFCFCRSESSAFPLVTELMPAWEADPTLGPKAFTHSPRPYRTAGAKSIWSANMGPVIAKPAPSPGPVSLPTAPLTPTPTPPTAKDRFVAALSKGKT</sequence>
<proteinExistence type="predicted"/>
<evidence type="ECO:0000313" key="2">
    <source>
        <dbReference type="EMBL" id="EPC05757.1"/>
    </source>
</evidence>
<evidence type="ECO:0000256" key="1">
    <source>
        <dbReference type="SAM" id="MobiDB-lite"/>
    </source>
</evidence>
<reference evidence="2 3" key="1">
    <citation type="submission" date="2010-10" db="EMBL/GenBank/DDBJ databases">
        <authorList>
            <consortium name="The Broad Institute Genome Sequencing Platform"/>
            <person name="Ward D."/>
            <person name="Earl A."/>
            <person name="Feldgarden M."/>
            <person name="Young S.K."/>
            <person name="Gargeya S."/>
            <person name="Zeng Q."/>
            <person name="Alvarado L."/>
            <person name="Berlin A."/>
            <person name="Bochicchio J."/>
            <person name="Chapman S.B."/>
            <person name="Chen Z."/>
            <person name="Freedman E."/>
            <person name="Gellesch M."/>
            <person name="Goldberg J."/>
            <person name="Griggs A."/>
            <person name="Gujja S."/>
            <person name="Heilman E."/>
            <person name="Heiman D."/>
            <person name="Howarth C."/>
            <person name="Mehta T."/>
            <person name="Neiman D."/>
            <person name="Pearson M."/>
            <person name="Roberts A."/>
            <person name="Saif S."/>
            <person name="Shea T."/>
            <person name="Shenoy N."/>
            <person name="Sisk P."/>
            <person name="Stolte C."/>
            <person name="Sykes S."/>
            <person name="White J."/>
            <person name="Yandava C."/>
            <person name="Allen-Vercoe E."/>
            <person name="Sibley C."/>
            <person name="Ambrose C.E."/>
            <person name="Strauss J."/>
            <person name="Daigneault M."/>
            <person name="Haas B."/>
            <person name="Nusbaum C."/>
            <person name="Birren B."/>
        </authorList>
    </citation>
    <scope>NUCLEOTIDE SEQUENCE [LARGE SCALE GENOMIC DNA]</scope>
    <source>
        <strain evidence="2 3">3_1_6</strain>
    </source>
</reference>
<reference evidence="2 3" key="2">
    <citation type="submission" date="2013-04" db="EMBL/GenBank/DDBJ databases">
        <title>The Genome Sequence of Bilophila wadsworthia 3_1_6.</title>
        <authorList>
            <consortium name="The Broad Institute Genomics Platform"/>
            <person name="Earl A."/>
            <person name="Ward D."/>
            <person name="Feldgarden M."/>
            <person name="Gevers D."/>
            <person name="Sibley C."/>
            <person name="Strauss J."/>
            <person name="Allen-Vercoe E."/>
            <person name="Walker B."/>
            <person name="Young S."/>
            <person name="Zeng Q."/>
            <person name="Gargeya S."/>
            <person name="Fitzgerald M."/>
            <person name="Haas B."/>
            <person name="Abouelleil A."/>
            <person name="Allen A.W."/>
            <person name="Alvarado L."/>
            <person name="Arachchi H.M."/>
            <person name="Berlin A.M."/>
            <person name="Chapman S.B."/>
            <person name="Gainer-Dewar J."/>
            <person name="Goldberg J."/>
            <person name="Griggs A."/>
            <person name="Gujja S."/>
            <person name="Hansen M."/>
            <person name="Howarth C."/>
            <person name="Imamovic A."/>
            <person name="Ireland A."/>
            <person name="Larimer J."/>
            <person name="McCowan C."/>
            <person name="Murphy C."/>
            <person name="Pearson M."/>
            <person name="Poon T.W."/>
            <person name="Priest M."/>
            <person name="Roberts A."/>
            <person name="Saif S."/>
            <person name="Shea T."/>
            <person name="Sisk P."/>
            <person name="Sykes S."/>
            <person name="Wortman J."/>
            <person name="Nusbaum C."/>
            <person name="Birren B."/>
        </authorList>
    </citation>
    <scope>NUCLEOTIDE SEQUENCE [LARGE SCALE GENOMIC DNA]</scope>
    <source>
        <strain evidence="2 3">3_1_6</strain>
    </source>
</reference>
<gene>
    <name evidence="2" type="ORF">HMPREF0179_05279</name>
</gene>
<name>S2LB82_BILW3</name>
<dbReference type="EMBL" id="ADCP02000002">
    <property type="protein sequence ID" value="EPC05757.1"/>
    <property type="molecule type" value="Genomic_DNA"/>
</dbReference>
<feature type="region of interest" description="Disordered" evidence="1">
    <location>
        <begin position="143"/>
        <end position="179"/>
    </location>
</feature>
<accession>S2LB82</accession>